<organism evidence="3 4">
    <name type="scientific">Coccomyxa viridis</name>
    <dbReference type="NCBI Taxonomy" id="1274662"/>
    <lineage>
        <taxon>Eukaryota</taxon>
        <taxon>Viridiplantae</taxon>
        <taxon>Chlorophyta</taxon>
        <taxon>core chlorophytes</taxon>
        <taxon>Trebouxiophyceae</taxon>
        <taxon>Trebouxiophyceae incertae sedis</taxon>
        <taxon>Coccomyxaceae</taxon>
        <taxon>Coccomyxa</taxon>
    </lineage>
</organism>
<name>A0ABP1FN87_9CHLO</name>
<dbReference type="Pfam" id="PF09810">
    <property type="entry name" value="Exo5"/>
    <property type="match status" value="2"/>
</dbReference>
<evidence type="ECO:0000313" key="3">
    <source>
        <dbReference type="EMBL" id="CAL5218987.1"/>
    </source>
</evidence>
<dbReference type="InterPro" id="IPR019190">
    <property type="entry name" value="EXOV"/>
</dbReference>
<dbReference type="InterPro" id="IPR011604">
    <property type="entry name" value="PDDEXK-like_dom_sf"/>
</dbReference>
<reference evidence="3 4" key="1">
    <citation type="submission" date="2024-06" db="EMBL/GenBank/DDBJ databases">
        <authorList>
            <person name="Kraege A."/>
            <person name="Thomma B."/>
        </authorList>
    </citation>
    <scope>NUCLEOTIDE SEQUENCE [LARGE SCALE GENOMIC DNA]</scope>
</reference>
<protein>
    <submittedName>
        <fullName evidence="3">G742 protein</fullName>
    </submittedName>
</protein>
<evidence type="ECO:0000256" key="2">
    <source>
        <dbReference type="SAM" id="MobiDB-lite"/>
    </source>
</evidence>
<proteinExistence type="inferred from homology"/>
<feature type="compositionally biased region" description="Basic and acidic residues" evidence="2">
    <location>
        <begin position="81"/>
        <end position="90"/>
    </location>
</feature>
<gene>
    <name evidence="3" type="primary">g742</name>
    <name evidence="3" type="ORF">VP750_LOCUS646</name>
</gene>
<evidence type="ECO:0000313" key="4">
    <source>
        <dbReference type="Proteomes" id="UP001497392"/>
    </source>
</evidence>
<dbReference type="EMBL" id="CAXHTA020000002">
    <property type="protein sequence ID" value="CAL5218987.1"/>
    <property type="molecule type" value="Genomic_DNA"/>
</dbReference>
<evidence type="ECO:0000256" key="1">
    <source>
        <dbReference type="ARBA" id="ARBA00009797"/>
    </source>
</evidence>
<dbReference type="Proteomes" id="UP001497392">
    <property type="component" value="Unassembled WGS sequence"/>
</dbReference>
<dbReference type="PANTHER" id="PTHR14464:SF4">
    <property type="entry name" value="EXONUCLEASE V"/>
    <property type="match status" value="1"/>
</dbReference>
<dbReference type="Gene3D" id="3.90.320.10">
    <property type="match status" value="1"/>
</dbReference>
<comment type="similarity">
    <text evidence="1">Belongs to the EXO5 family.</text>
</comment>
<feature type="compositionally biased region" description="Polar residues" evidence="2">
    <location>
        <begin position="32"/>
        <end position="46"/>
    </location>
</feature>
<dbReference type="PANTHER" id="PTHR14464">
    <property type="entry name" value="EXONUCLEASE V"/>
    <property type="match status" value="1"/>
</dbReference>
<keyword evidence="4" id="KW-1185">Reference proteome</keyword>
<feature type="region of interest" description="Disordered" evidence="2">
    <location>
        <begin position="32"/>
        <end position="104"/>
    </location>
</feature>
<sequence length="396" mass="44083">MTDIFKDSLEWSAVDIELTEQLIASADNRSFAQNTSTHGTGSVSAQPTPPQKRITRSSRRLSALAVSKAGSGDCNTSVDTSKADRGTKEDATEDPQQRPVDSITADGAARGCGQIAEARQLVRVPDLEDIGLRQDRRRFRPHGFSVTDFTASQWCQQQFALALSAHLPEEATETATMASGRELHRVLEAEVKEEVDVELATAEDAWALRLLSCIQCLRQLMKRGLTREVYLFGQLQGVWVKGIVDELRLDDLGKIVVVEVKSRRSNSLPSDAQKRTAELQAMVYRTLLSSFAEACSPGLASGLYTMHLLDPKRELSRQVREFSREQGIALVRNLAQVMDCLQKTTANLPPCSEEMEVRYMYQADRSVIGSMPVWHDQMKLYKKQADLQHSMAAQPQ</sequence>
<accession>A0ABP1FN87</accession>
<comment type="caution">
    <text evidence="3">The sequence shown here is derived from an EMBL/GenBank/DDBJ whole genome shotgun (WGS) entry which is preliminary data.</text>
</comment>